<reference evidence="2 3" key="1">
    <citation type="journal article" date="2021" name="J. Hered.">
        <title>A chromosome-level genome assembly of the parasitoid wasp, Cotesia glomerata (Hymenoptera: Braconidae).</title>
        <authorList>
            <person name="Pinto B.J."/>
            <person name="Weis J.J."/>
            <person name="Gamble T."/>
            <person name="Ode P.J."/>
            <person name="Paul R."/>
            <person name="Zaspel J.M."/>
        </authorList>
    </citation>
    <scope>NUCLEOTIDE SEQUENCE [LARGE SCALE GENOMIC DNA]</scope>
    <source>
        <strain evidence="2">CgM1</strain>
    </source>
</reference>
<dbReference type="EMBL" id="JAHXZJ010000002">
    <property type="protein sequence ID" value="KAH0564371.1"/>
    <property type="molecule type" value="Genomic_DNA"/>
</dbReference>
<keyword evidence="3" id="KW-1185">Reference proteome</keyword>
<proteinExistence type="predicted"/>
<evidence type="ECO:0000313" key="2">
    <source>
        <dbReference type="EMBL" id="KAH0564371.1"/>
    </source>
</evidence>
<evidence type="ECO:0000313" key="3">
    <source>
        <dbReference type="Proteomes" id="UP000826195"/>
    </source>
</evidence>
<organism evidence="2 3">
    <name type="scientific">Cotesia glomerata</name>
    <name type="common">Lepidopteran parasitic wasp</name>
    <name type="synonym">Apanteles glomeratus</name>
    <dbReference type="NCBI Taxonomy" id="32391"/>
    <lineage>
        <taxon>Eukaryota</taxon>
        <taxon>Metazoa</taxon>
        <taxon>Ecdysozoa</taxon>
        <taxon>Arthropoda</taxon>
        <taxon>Hexapoda</taxon>
        <taxon>Insecta</taxon>
        <taxon>Pterygota</taxon>
        <taxon>Neoptera</taxon>
        <taxon>Endopterygota</taxon>
        <taxon>Hymenoptera</taxon>
        <taxon>Apocrita</taxon>
        <taxon>Ichneumonoidea</taxon>
        <taxon>Braconidae</taxon>
        <taxon>Microgastrinae</taxon>
        <taxon>Cotesia</taxon>
    </lineage>
</organism>
<dbReference type="AlphaFoldDB" id="A0AAV7J3H6"/>
<protein>
    <submittedName>
        <fullName evidence="2">Uncharacterized protein</fullName>
    </submittedName>
</protein>
<gene>
    <name evidence="2" type="ORF">KQX54_011695</name>
</gene>
<sequence>MFTMSVAKGSKYKSLKQPVNYPPASDRDLGVCGLSSGRIASRIVWRTFTVSRIEPIPPSTHLYTWILASTAAGTFAVVPIVDITHTQTKPQLKLEK</sequence>
<accession>A0AAV7J3H6</accession>
<evidence type="ECO:0000256" key="1">
    <source>
        <dbReference type="SAM" id="MobiDB-lite"/>
    </source>
</evidence>
<feature type="region of interest" description="Disordered" evidence="1">
    <location>
        <begin position="1"/>
        <end position="26"/>
    </location>
</feature>
<dbReference type="Proteomes" id="UP000826195">
    <property type="component" value="Unassembled WGS sequence"/>
</dbReference>
<comment type="caution">
    <text evidence="2">The sequence shown here is derived from an EMBL/GenBank/DDBJ whole genome shotgun (WGS) entry which is preliminary data.</text>
</comment>
<name>A0AAV7J3H6_COTGL</name>